<keyword evidence="1" id="KW-0547">Nucleotide-binding</keyword>
<dbReference type="InterPro" id="IPR000375">
    <property type="entry name" value="Dynamin_stalk"/>
</dbReference>
<proteinExistence type="predicted"/>
<name>A0A9Q0XZR2_9SAUR</name>
<keyword evidence="5" id="KW-1185">Reference proteome</keyword>
<gene>
    <name evidence="4" type="ORF">JRQ81_013393</name>
</gene>
<dbReference type="Pfam" id="PF01031">
    <property type="entry name" value="Dynamin_M"/>
    <property type="match status" value="1"/>
</dbReference>
<dbReference type="PANTHER" id="PTHR11566">
    <property type="entry name" value="DYNAMIN"/>
    <property type="match status" value="1"/>
</dbReference>
<dbReference type="InterPro" id="IPR022812">
    <property type="entry name" value="Dynamin"/>
</dbReference>
<dbReference type="GO" id="GO:0005525">
    <property type="term" value="F:GTP binding"/>
    <property type="evidence" value="ECO:0007669"/>
    <property type="project" value="InterPro"/>
</dbReference>
<evidence type="ECO:0000313" key="4">
    <source>
        <dbReference type="EMBL" id="KAJ7335452.1"/>
    </source>
</evidence>
<dbReference type="Pfam" id="PF00350">
    <property type="entry name" value="Dynamin_N"/>
    <property type="match status" value="1"/>
</dbReference>
<dbReference type="InterPro" id="IPR027417">
    <property type="entry name" value="P-loop_NTPase"/>
</dbReference>
<dbReference type="SMART" id="SM00053">
    <property type="entry name" value="DYNc"/>
    <property type="match status" value="1"/>
</dbReference>
<evidence type="ECO:0000256" key="2">
    <source>
        <dbReference type="ARBA" id="ARBA00023134"/>
    </source>
</evidence>
<dbReference type="AlphaFoldDB" id="A0A9Q0XZR2"/>
<evidence type="ECO:0000256" key="1">
    <source>
        <dbReference type="ARBA" id="ARBA00022741"/>
    </source>
</evidence>
<evidence type="ECO:0000313" key="5">
    <source>
        <dbReference type="Proteomes" id="UP001142489"/>
    </source>
</evidence>
<dbReference type="InterPro" id="IPR045063">
    <property type="entry name" value="Dynamin_N"/>
</dbReference>
<dbReference type="GO" id="GO:0003924">
    <property type="term" value="F:GTPase activity"/>
    <property type="evidence" value="ECO:0007669"/>
    <property type="project" value="InterPro"/>
</dbReference>
<dbReference type="Gene3D" id="1.20.120.1240">
    <property type="entry name" value="Dynamin, middle domain"/>
    <property type="match status" value="1"/>
</dbReference>
<dbReference type="InterPro" id="IPR001401">
    <property type="entry name" value="Dynamin_GTPase"/>
</dbReference>
<dbReference type="Pfam" id="PF02212">
    <property type="entry name" value="GED"/>
    <property type="match status" value="1"/>
</dbReference>
<protein>
    <recommendedName>
        <fullName evidence="3">GED domain-containing protein</fullName>
    </recommendedName>
</protein>
<dbReference type="Gene3D" id="3.40.50.300">
    <property type="entry name" value="P-loop containing nucleotide triphosphate hydrolases"/>
    <property type="match status" value="1"/>
</dbReference>
<dbReference type="PANTHER" id="PTHR11566:SF50">
    <property type="entry name" value="DYNAMIN-1-LIKE PROTEIN ISOFORM X1"/>
    <property type="match status" value="1"/>
</dbReference>
<comment type="caution">
    <text evidence="4">The sequence shown here is derived from an EMBL/GenBank/DDBJ whole genome shotgun (WGS) entry which is preliminary data.</text>
</comment>
<dbReference type="GO" id="GO:0005874">
    <property type="term" value="C:microtubule"/>
    <property type="evidence" value="ECO:0007669"/>
    <property type="project" value="TreeGrafter"/>
</dbReference>
<dbReference type="OrthoDB" id="5061070at2759"/>
<dbReference type="SMART" id="SM00302">
    <property type="entry name" value="GED"/>
    <property type="match status" value="1"/>
</dbReference>
<dbReference type="EMBL" id="JAPFRF010000004">
    <property type="protein sequence ID" value="KAJ7335452.1"/>
    <property type="molecule type" value="Genomic_DNA"/>
</dbReference>
<organism evidence="4 5">
    <name type="scientific">Phrynocephalus forsythii</name>
    <dbReference type="NCBI Taxonomy" id="171643"/>
    <lineage>
        <taxon>Eukaryota</taxon>
        <taxon>Metazoa</taxon>
        <taxon>Chordata</taxon>
        <taxon>Craniata</taxon>
        <taxon>Vertebrata</taxon>
        <taxon>Euteleostomi</taxon>
        <taxon>Lepidosauria</taxon>
        <taxon>Squamata</taxon>
        <taxon>Bifurcata</taxon>
        <taxon>Unidentata</taxon>
        <taxon>Episquamata</taxon>
        <taxon>Toxicofera</taxon>
        <taxon>Iguania</taxon>
        <taxon>Acrodonta</taxon>
        <taxon>Agamidae</taxon>
        <taxon>Agaminae</taxon>
        <taxon>Phrynocephalus</taxon>
    </lineage>
</organism>
<dbReference type="InterPro" id="IPR003130">
    <property type="entry name" value="GED"/>
</dbReference>
<dbReference type="GO" id="GO:0016559">
    <property type="term" value="P:peroxisome fission"/>
    <property type="evidence" value="ECO:0007669"/>
    <property type="project" value="TreeGrafter"/>
</dbReference>
<dbReference type="SUPFAM" id="SSF52540">
    <property type="entry name" value="P-loop containing nucleoside triphosphate hydrolases"/>
    <property type="match status" value="1"/>
</dbReference>
<dbReference type="InterPro" id="IPR020850">
    <property type="entry name" value="GED_dom"/>
</dbReference>
<dbReference type="GO" id="GO:0000266">
    <property type="term" value="P:mitochondrial fission"/>
    <property type="evidence" value="ECO:0007669"/>
    <property type="project" value="TreeGrafter"/>
</dbReference>
<dbReference type="PROSITE" id="PS51388">
    <property type="entry name" value="GED"/>
    <property type="match status" value="1"/>
</dbReference>
<dbReference type="CDD" id="cd08771">
    <property type="entry name" value="DLP_1"/>
    <property type="match status" value="1"/>
</dbReference>
<sequence length="715" mass="81264">MLLCLTYFVAQCLRKLWPHYGKNDGTEDEGKPCDPFRPLVKYSNRHEIWQPQHNNGFCHLLDVRLNQNSFIWMEVLEDIIYQITWTSLEVEMEYILATPEGVVMNISSIFWVEEEKVELVKVCAFALDLHCRSFEKCNRSLQQRKGTEALGRKLGACAVRGGDPGIFRRFKTGRTSAQLQRPIGLNSQVHIQRTRVTGKSIPPLPRRPFITMEMLIPIIKKVQDIFNMVGDEVIQLPQIVVISSQVPVGHQPLDIEVQVQDRILSYISNRNCLILAVTAANTDIATSEVLNLTRDVDADGRRTLAVITKLDLMDAGMDAMDVLMGRVIPIKLGIIGEVNRSQHDINSDKSISECLQDEQSFLQKYPLLANQTGTPHLATTLNRLLMHHIWDCLPELQTQVNVLTSHYQSVLQSYGQPTEDKKATLLQIITKFATEYCNAIEGTTRNLETSELCGGARICYIFHETFGHTLESIEPLAGLTTLDILTAIRNATGPHPTLFVPEVSFELLVKRQIKCLEEPSLRCVELVHEELQRIIQHCPTYNTQELLRFPKLREAIVEVVTGVLRRRLPVTNEMVHNLVAIELAYINTMHPDFIDTSLVSASVSGSKPMPATQRLSQREQRDCEVIQCLVESYFLIVRKSIQDSIPKTIMHFLVNYVKDHLQSELVGQLYKSQRLDTLLAESEDVAQQRNEAANMLKALQRASQTISEIRETQLW</sequence>
<dbReference type="GO" id="GO:0008017">
    <property type="term" value="F:microtubule binding"/>
    <property type="evidence" value="ECO:0007669"/>
    <property type="project" value="TreeGrafter"/>
</dbReference>
<reference evidence="4" key="1">
    <citation type="journal article" date="2023" name="DNA Res.">
        <title>Chromosome-level genome assembly of Phrynocephalus forsythii using third-generation DNA sequencing and Hi-C analysis.</title>
        <authorList>
            <person name="Qi Y."/>
            <person name="Zhao W."/>
            <person name="Zhao Y."/>
            <person name="Niu C."/>
            <person name="Cao S."/>
            <person name="Zhang Y."/>
        </authorList>
    </citation>
    <scope>NUCLEOTIDE SEQUENCE</scope>
    <source>
        <tissue evidence="4">Muscle</tissue>
    </source>
</reference>
<dbReference type="Proteomes" id="UP001142489">
    <property type="component" value="Unassembled WGS sequence"/>
</dbReference>
<evidence type="ECO:0000259" key="3">
    <source>
        <dbReference type="PROSITE" id="PS51388"/>
    </source>
</evidence>
<dbReference type="GO" id="GO:0006897">
    <property type="term" value="P:endocytosis"/>
    <property type="evidence" value="ECO:0007669"/>
    <property type="project" value="TreeGrafter"/>
</dbReference>
<dbReference type="GO" id="GO:0005739">
    <property type="term" value="C:mitochondrion"/>
    <property type="evidence" value="ECO:0007669"/>
    <property type="project" value="TreeGrafter"/>
</dbReference>
<keyword evidence="2" id="KW-0342">GTP-binding</keyword>
<dbReference type="FunFam" id="1.20.120.1240:FF:000001">
    <property type="entry name" value="Dynamin 1 like"/>
    <property type="match status" value="1"/>
</dbReference>
<dbReference type="GO" id="GO:0048312">
    <property type="term" value="P:intracellular distribution of mitochondria"/>
    <property type="evidence" value="ECO:0007669"/>
    <property type="project" value="TreeGrafter"/>
</dbReference>
<dbReference type="GO" id="GO:0016020">
    <property type="term" value="C:membrane"/>
    <property type="evidence" value="ECO:0007669"/>
    <property type="project" value="TreeGrafter"/>
</dbReference>
<accession>A0A9Q0XZR2</accession>
<feature type="domain" description="GED" evidence="3">
    <location>
        <begin position="623"/>
        <end position="714"/>
    </location>
</feature>